<feature type="transmembrane region" description="Helical" evidence="8">
    <location>
        <begin position="488"/>
        <end position="508"/>
    </location>
</feature>
<feature type="transmembrane region" description="Helical" evidence="8">
    <location>
        <begin position="76"/>
        <end position="98"/>
    </location>
</feature>
<dbReference type="PANTHER" id="PTHR43341">
    <property type="entry name" value="AMINO ACID PERMEASE"/>
    <property type="match status" value="1"/>
</dbReference>
<accession>A0A1X6ML27</accession>
<evidence type="ECO:0000256" key="7">
    <source>
        <dbReference type="SAM" id="MobiDB-lite"/>
    </source>
</evidence>
<dbReference type="InterPro" id="IPR050524">
    <property type="entry name" value="APC_YAT"/>
</dbReference>
<keyword evidence="4" id="KW-0029">Amino-acid transport</keyword>
<evidence type="ECO:0000256" key="2">
    <source>
        <dbReference type="ARBA" id="ARBA00022448"/>
    </source>
</evidence>
<dbReference type="OrthoDB" id="3900342at2759"/>
<feature type="compositionally biased region" description="Acidic residues" evidence="7">
    <location>
        <begin position="407"/>
        <end position="422"/>
    </location>
</feature>
<dbReference type="RefSeq" id="XP_024333901.1">
    <property type="nucleotide sequence ID" value="XM_024487218.1"/>
</dbReference>
<evidence type="ECO:0000256" key="8">
    <source>
        <dbReference type="SAM" id="Phobius"/>
    </source>
</evidence>
<dbReference type="Pfam" id="PF00324">
    <property type="entry name" value="AA_permease"/>
    <property type="match status" value="1"/>
</dbReference>
<feature type="region of interest" description="Disordered" evidence="7">
    <location>
        <begin position="1"/>
        <end position="41"/>
    </location>
</feature>
<feature type="transmembrane region" description="Helical" evidence="8">
    <location>
        <begin position="355"/>
        <end position="375"/>
    </location>
</feature>
<keyword evidence="2" id="KW-0813">Transport</keyword>
<keyword evidence="11" id="KW-1185">Reference proteome</keyword>
<dbReference type="AlphaFoldDB" id="A0A1X6ML27"/>
<dbReference type="EMBL" id="KZ110609">
    <property type="protein sequence ID" value="OSX57107.1"/>
    <property type="molecule type" value="Genomic_DNA"/>
</dbReference>
<feature type="transmembrane region" description="Helical" evidence="8">
    <location>
        <begin position="197"/>
        <end position="217"/>
    </location>
</feature>
<feature type="domain" description="Amino acid permease/ SLC12A" evidence="9">
    <location>
        <begin position="80"/>
        <end position="395"/>
    </location>
</feature>
<evidence type="ECO:0000256" key="1">
    <source>
        <dbReference type="ARBA" id="ARBA00004141"/>
    </source>
</evidence>
<sequence>MSGTSSRSVRRVQIHDARRSPSRGPPISRRVTIEDKPPPRRAVPRISQRVLAFQKQWKSIKDDLPPQLSRRHMTNFTMQVGMISIGGVVGTGLFLGSAQSLVYGGPLGALLGYSIIGSLVYCLCVSIGEMIAYLPNVGGVVGIADLYVDKALGFALGWASWSFMAASSYSFSDNIQQLGIATVVNMLPSRMYGEFEFWFSCLKVGTITTLFLSCLLIDVGAGHAQAIPPTSSHLTQHILFKNWDPPFANSYLGICGVKGQFLGFLAVLNQAAFSFFGSEVPGIAAGEVIDATRNVPRALKRVWVRIILIYILSIFAIGLTVPQTYVDLRANASNGFSSPFVIALSRAKWTVPANFINAIIMLSAFSVAASDIYIGSRFMFFLARRGHAPGFLASLFKYPQDKTPAQELEEEDTDSDEEEEEDWHSAVESFTNAAITEHSEEEAAQHPSFYKPSMIWTIPLASVLVTASVGLLAYMATSKSSSAVSETFASSAATATTTVICGVTMALSTDTSDTMGVSEAFQVLVSMASVASLISWSGMLFTYIRWYHGTVHAERKWSTGDPNKVLAQIDKIKEHRHKCQPYPLTAINIQECIYTQRLENCHHWPEGILGE</sequence>
<proteinExistence type="predicted"/>
<evidence type="ECO:0000256" key="6">
    <source>
        <dbReference type="ARBA" id="ARBA00023136"/>
    </source>
</evidence>
<gene>
    <name evidence="10" type="ORF">POSPLADRAFT_1157618</name>
</gene>
<dbReference type="GO" id="GO:0015171">
    <property type="term" value="F:amino acid transmembrane transporter activity"/>
    <property type="evidence" value="ECO:0007669"/>
    <property type="project" value="TreeGrafter"/>
</dbReference>
<dbReference type="PROSITE" id="PS00218">
    <property type="entry name" value="AMINO_ACID_PERMEASE_1"/>
    <property type="match status" value="1"/>
</dbReference>
<dbReference type="Proteomes" id="UP000194127">
    <property type="component" value="Unassembled WGS sequence"/>
</dbReference>
<dbReference type="PANTHER" id="PTHR43341:SF4">
    <property type="entry name" value="ARGININE PERMEASE CAN1-RELATED"/>
    <property type="match status" value="1"/>
</dbReference>
<evidence type="ECO:0000256" key="4">
    <source>
        <dbReference type="ARBA" id="ARBA00022970"/>
    </source>
</evidence>
<evidence type="ECO:0000259" key="9">
    <source>
        <dbReference type="Pfam" id="PF00324"/>
    </source>
</evidence>
<evidence type="ECO:0000313" key="10">
    <source>
        <dbReference type="EMBL" id="OSX57107.1"/>
    </source>
</evidence>
<dbReference type="InterPro" id="IPR004841">
    <property type="entry name" value="AA-permease/SLC12A_dom"/>
</dbReference>
<name>A0A1X6ML27_9APHY</name>
<dbReference type="GeneID" id="36332167"/>
<keyword evidence="6 8" id="KW-0472">Membrane</keyword>
<feature type="transmembrane region" description="Helical" evidence="8">
    <location>
        <begin position="146"/>
        <end position="164"/>
    </location>
</feature>
<comment type="subcellular location">
    <subcellularLocation>
        <location evidence="1">Membrane</location>
        <topology evidence="1">Multi-pass membrane protein</topology>
    </subcellularLocation>
</comment>
<reference evidence="10 11" key="1">
    <citation type="submission" date="2017-04" db="EMBL/GenBank/DDBJ databases">
        <title>Genome Sequence of the Model Brown-Rot Fungus Postia placenta SB12.</title>
        <authorList>
            <consortium name="DOE Joint Genome Institute"/>
            <person name="Gaskell J."/>
            <person name="Kersten P."/>
            <person name="Larrondo L.F."/>
            <person name="Canessa P."/>
            <person name="Martinez D."/>
            <person name="Hibbett D."/>
            <person name="Schmoll M."/>
            <person name="Kubicek C.P."/>
            <person name="Martinez A.T."/>
            <person name="Yadav J."/>
            <person name="Master E."/>
            <person name="Magnuson J.K."/>
            <person name="James T."/>
            <person name="Yaver D."/>
            <person name="Berka R."/>
            <person name="Labutti K."/>
            <person name="Lipzen A."/>
            <person name="Aerts A."/>
            <person name="Barry K."/>
            <person name="Henrissat B."/>
            <person name="Blanchette R."/>
            <person name="Grigoriev I."/>
            <person name="Cullen D."/>
        </authorList>
    </citation>
    <scope>NUCLEOTIDE SEQUENCE [LARGE SCALE GENOMIC DNA]</scope>
    <source>
        <strain evidence="10 11">MAD-698-R-SB12</strain>
    </source>
</reference>
<feature type="transmembrane region" description="Helical" evidence="8">
    <location>
        <begin position="110"/>
        <end position="134"/>
    </location>
</feature>
<dbReference type="GO" id="GO:0016020">
    <property type="term" value="C:membrane"/>
    <property type="evidence" value="ECO:0007669"/>
    <property type="project" value="UniProtKB-SubCell"/>
</dbReference>
<keyword evidence="5 8" id="KW-1133">Transmembrane helix</keyword>
<dbReference type="STRING" id="670580.A0A1X6ML27"/>
<organism evidence="10 11">
    <name type="scientific">Postia placenta MAD-698-R-SB12</name>
    <dbReference type="NCBI Taxonomy" id="670580"/>
    <lineage>
        <taxon>Eukaryota</taxon>
        <taxon>Fungi</taxon>
        <taxon>Dikarya</taxon>
        <taxon>Basidiomycota</taxon>
        <taxon>Agaricomycotina</taxon>
        <taxon>Agaricomycetes</taxon>
        <taxon>Polyporales</taxon>
        <taxon>Adustoporiaceae</taxon>
        <taxon>Rhodonia</taxon>
    </lineage>
</organism>
<feature type="transmembrane region" description="Helical" evidence="8">
    <location>
        <begin position="302"/>
        <end position="321"/>
    </location>
</feature>
<feature type="region of interest" description="Disordered" evidence="7">
    <location>
        <begin position="404"/>
        <end position="425"/>
    </location>
</feature>
<evidence type="ECO:0000313" key="11">
    <source>
        <dbReference type="Proteomes" id="UP000194127"/>
    </source>
</evidence>
<dbReference type="Gene3D" id="1.20.1740.10">
    <property type="entry name" value="Amino acid/polyamine transporter I"/>
    <property type="match status" value="1"/>
</dbReference>
<keyword evidence="3 8" id="KW-0812">Transmembrane</keyword>
<protein>
    <recommendedName>
        <fullName evidence="9">Amino acid permease/ SLC12A domain-containing protein</fullName>
    </recommendedName>
</protein>
<feature type="transmembrane region" description="Helical" evidence="8">
    <location>
        <begin position="520"/>
        <end position="544"/>
    </location>
</feature>
<evidence type="ECO:0000256" key="5">
    <source>
        <dbReference type="ARBA" id="ARBA00022989"/>
    </source>
</evidence>
<evidence type="ECO:0000256" key="3">
    <source>
        <dbReference type="ARBA" id="ARBA00022692"/>
    </source>
</evidence>
<dbReference type="InterPro" id="IPR004840">
    <property type="entry name" value="Amino_acid_permease_CS"/>
</dbReference>
<feature type="transmembrane region" description="Helical" evidence="8">
    <location>
        <begin position="455"/>
        <end position="476"/>
    </location>
</feature>